<keyword evidence="2" id="KW-0521">NADP</keyword>
<dbReference type="AlphaFoldDB" id="A0AAN7YSD2"/>
<dbReference type="PROSITE" id="PS00061">
    <property type="entry name" value="ADH_SHORT"/>
    <property type="match status" value="1"/>
</dbReference>
<keyword evidence="5" id="KW-1133">Transmembrane helix</keyword>
<feature type="transmembrane region" description="Helical" evidence="5">
    <location>
        <begin position="252"/>
        <end position="271"/>
    </location>
</feature>
<evidence type="ECO:0000256" key="5">
    <source>
        <dbReference type="SAM" id="Phobius"/>
    </source>
</evidence>
<dbReference type="InterPro" id="IPR036291">
    <property type="entry name" value="NAD(P)-bd_dom_sf"/>
</dbReference>
<dbReference type="Pfam" id="PF00106">
    <property type="entry name" value="adh_short"/>
    <property type="match status" value="1"/>
</dbReference>
<feature type="transmembrane region" description="Helical" evidence="5">
    <location>
        <begin position="20"/>
        <end position="38"/>
    </location>
</feature>
<feature type="domain" description="Ketoreductase" evidence="6">
    <location>
        <begin position="19"/>
        <end position="224"/>
    </location>
</feature>
<reference evidence="7" key="1">
    <citation type="submission" date="2023-08" db="EMBL/GenBank/DDBJ databases">
        <title>Black Yeasts Isolated from many extreme environments.</title>
        <authorList>
            <person name="Coleine C."/>
            <person name="Stajich J.E."/>
            <person name="Selbmann L."/>
        </authorList>
    </citation>
    <scope>NUCLEOTIDE SEQUENCE</scope>
    <source>
        <strain evidence="7">CCFEE 5401</strain>
    </source>
</reference>
<evidence type="ECO:0000313" key="7">
    <source>
        <dbReference type="EMBL" id="KAK5117954.1"/>
    </source>
</evidence>
<dbReference type="SMART" id="SM00822">
    <property type="entry name" value="PKS_KR"/>
    <property type="match status" value="1"/>
</dbReference>
<keyword evidence="5" id="KW-0472">Membrane</keyword>
<evidence type="ECO:0000256" key="4">
    <source>
        <dbReference type="RuleBase" id="RU000363"/>
    </source>
</evidence>
<proteinExistence type="inferred from homology"/>
<dbReference type="SUPFAM" id="SSF51735">
    <property type="entry name" value="NAD(P)-binding Rossmann-fold domains"/>
    <property type="match status" value="1"/>
</dbReference>
<dbReference type="Gene3D" id="3.40.50.720">
    <property type="entry name" value="NAD(P)-binding Rossmann-like Domain"/>
    <property type="match status" value="1"/>
</dbReference>
<dbReference type="PRINTS" id="PR00081">
    <property type="entry name" value="GDHRDH"/>
</dbReference>
<dbReference type="PRINTS" id="PR00080">
    <property type="entry name" value="SDRFAMILY"/>
</dbReference>
<dbReference type="InterPro" id="IPR057326">
    <property type="entry name" value="KR_dom"/>
</dbReference>
<gene>
    <name evidence="7" type="ORF">LTR62_003998</name>
</gene>
<dbReference type="EMBL" id="JAVRRL010000003">
    <property type="protein sequence ID" value="KAK5117954.1"/>
    <property type="molecule type" value="Genomic_DNA"/>
</dbReference>
<feature type="transmembrane region" description="Helical" evidence="5">
    <location>
        <begin position="211"/>
        <end position="232"/>
    </location>
</feature>
<evidence type="ECO:0000256" key="2">
    <source>
        <dbReference type="ARBA" id="ARBA00022857"/>
    </source>
</evidence>
<dbReference type="Proteomes" id="UP001310890">
    <property type="component" value="Unassembled WGS sequence"/>
</dbReference>
<keyword evidence="3" id="KW-0560">Oxidoreductase</keyword>
<protein>
    <recommendedName>
        <fullName evidence="6">Ketoreductase domain-containing protein</fullName>
    </recommendedName>
</protein>
<dbReference type="GO" id="GO:0016491">
    <property type="term" value="F:oxidoreductase activity"/>
    <property type="evidence" value="ECO:0007669"/>
    <property type="project" value="UniProtKB-KW"/>
</dbReference>
<sequence>MASPTFTLTPSTAHPPNNSTILITGGASGIGLATALYLHTLSYKNNIVVLDRAPNPSPPLQALLKHEPCRLLYLPCDITSWTSQRAAFATAAKHFGHLDHVFVNAGVAEIGEQIFTDHKDRNGELAEPDRTTIDVDIRAVGDSLKLAIHHLRLNSSSSPSQNPCSGSGAGKGGSIIMTASLAGYLGSAGAPLYSAAKHGVVGYLRSLRTDCATLGISLAVIAPGITLTPIILGRKPGQSLTSWGEEMGGQGVPINSAETIALVVAYAMGLGSRGNGKGFLIQGDRVQEVEEGLARSRDRWMGKEMLGLFRGGRGAGLFPNKL</sequence>
<organism evidence="7 8">
    <name type="scientific">Meristemomyces frigidus</name>
    <dbReference type="NCBI Taxonomy" id="1508187"/>
    <lineage>
        <taxon>Eukaryota</taxon>
        <taxon>Fungi</taxon>
        <taxon>Dikarya</taxon>
        <taxon>Ascomycota</taxon>
        <taxon>Pezizomycotina</taxon>
        <taxon>Dothideomycetes</taxon>
        <taxon>Dothideomycetidae</taxon>
        <taxon>Mycosphaerellales</taxon>
        <taxon>Teratosphaeriaceae</taxon>
        <taxon>Meristemomyces</taxon>
    </lineage>
</organism>
<comment type="caution">
    <text evidence="7">The sequence shown here is derived from an EMBL/GenBank/DDBJ whole genome shotgun (WGS) entry which is preliminary data.</text>
</comment>
<name>A0AAN7YSD2_9PEZI</name>
<dbReference type="PANTHER" id="PTHR43180">
    <property type="entry name" value="3-OXOACYL-(ACYL-CARRIER-PROTEIN) REDUCTASE (AFU_ORTHOLOGUE AFUA_6G11210)"/>
    <property type="match status" value="1"/>
</dbReference>
<comment type="similarity">
    <text evidence="1 4">Belongs to the short-chain dehydrogenases/reductases (SDR) family.</text>
</comment>
<keyword evidence="5" id="KW-0812">Transmembrane</keyword>
<dbReference type="PANTHER" id="PTHR43180:SF80">
    <property type="entry name" value="NAD(P)-BINDING PROTEIN"/>
    <property type="match status" value="1"/>
</dbReference>
<evidence type="ECO:0000313" key="8">
    <source>
        <dbReference type="Proteomes" id="UP001310890"/>
    </source>
</evidence>
<evidence type="ECO:0000259" key="6">
    <source>
        <dbReference type="SMART" id="SM00822"/>
    </source>
</evidence>
<accession>A0AAN7YSD2</accession>
<dbReference type="InterPro" id="IPR002347">
    <property type="entry name" value="SDR_fam"/>
</dbReference>
<dbReference type="InterPro" id="IPR020904">
    <property type="entry name" value="Sc_DH/Rdtase_CS"/>
</dbReference>
<evidence type="ECO:0000256" key="1">
    <source>
        <dbReference type="ARBA" id="ARBA00006484"/>
    </source>
</evidence>
<evidence type="ECO:0000256" key="3">
    <source>
        <dbReference type="ARBA" id="ARBA00023002"/>
    </source>
</evidence>